<keyword evidence="2" id="KW-1185">Reference proteome</keyword>
<evidence type="ECO:0000313" key="1">
    <source>
        <dbReference type="EMBL" id="KAJ0182745.1"/>
    </source>
</evidence>
<gene>
    <name evidence="1" type="ORF">K1T71_002114</name>
</gene>
<dbReference type="Proteomes" id="UP000824533">
    <property type="component" value="Linkage Group LG03"/>
</dbReference>
<dbReference type="EMBL" id="CM034389">
    <property type="protein sequence ID" value="KAJ0182745.1"/>
    <property type="molecule type" value="Genomic_DNA"/>
</dbReference>
<proteinExistence type="predicted"/>
<evidence type="ECO:0000313" key="2">
    <source>
        <dbReference type="Proteomes" id="UP000824533"/>
    </source>
</evidence>
<comment type="caution">
    <text evidence="1">The sequence shown here is derived from an EMBL/GenBank/DDBJ whole genome shotgun (WGS) entry which is preliminary data.</text>
</comment>
<accession>A0ACC1DFS0</accession>
<organism evidence="1 2">
    <name type="scientific">Dendrolimus kikuchii</name>
    <dbReference type="NCBI Taxonomy" id="765133"/>
    <lineage>
        <taxon>Eukaryota</taxon>
        <taxon>Metazoa</taxon>
        <taxon>Ecdysozoa</taxon>
        <taxon>Arthropoda</taxon>
        <taxon>Hexapoda</taxon>
        <taxon>Insecta</taxon>
        <taxon>Pterygota</taxon>
        <taxon>Neoptera</taxon>
        <taxon>Endopterygota</taxon>
        <taxon>Lepidoptera</taxon>
        <taxon>Glossata</taxon>
        <taxon>Ditrysia</taxon>
        <taxon>Bombycoidea</taxon>
        <taxon>Lasiocampidae</taxon>
        <taxon>Dendrolimus</taxon>
    </lineage>
</organism>
<sequence>MYTSLTSRLFIARLPISPLGHCFILHRYNMAAPPRRLNFLQSIAAITAHEYQAENHYVTTTDGYIIQMHRIPYKRYENISNVSDRPVVLLMHGLMSSSDAFIYLGPEYAMAFNMADAGFDVWLGNARGNVHSRYHHTLDPDHNEEKYKFFDFSWEEIGTHDLPAMIDYILEYTGNAKLHYIGHSQGGTVFLVLNSMRPEYNEKIESAHLLAGVGYMEYFPNEELISMAGMVDFIYNMALAMGIVELYSPTPTYKLAENSRISDYCTGDIKNKHMLDSILGLFDVSGSAGAALKQIAHYGQNIRDKTFRRWHYGLSGINLENYGDSSPPNYNLSLITINTCMHYTVNDDLLDERDVLNMAADMPNAKVRKVARESFLHEDFVIAIDAKELVTVYIIDAIRGGSTEEETNETEMVDPEEAVDPEKAVESEEMVDQEEVVDLEEVDEVVV</sequence>
<reference evidence="1 2" key="1">
    <citation type="journal article" date="2021" name="Front. Genet.">
        <title>Chromosome-Level Genome Assembly Reveals Significant Gene Expansion in the Toll and IMD Signaling Pathways of Dendrolimus kikuchii.</title>
        <authorList>
            <person name="Zhou J."/>
            <person name="Wu P."/>
            <person name="Xiong Z."/>
            <person name="Liu N."/>
            <person name="Zhao N."/>
            <person name="Ji M."/>
            <person name="Qiu Y."/>
            <person name="Yang B."/>
        </authorList>
    </citation>
    <scope>NUCLEOTIDE SEQUENCE [LARGE SCALE GENOMIC DNA]</scope>
    <source>
        <strain evidence="1">Ann1</strain>
    </source>
</reference>
<name>A0ACC1DFS0_9NEOP</name>
<protein>
    <submittedName>
        <fullName evidence="1">Uncharacterized protein</fullName>
    </submittedName>
</protein>